<evidence type="ECO:0000313" key="3">
    <source>
        <dbReference type="Proteomes" id="UP000516428"/>
    </source>
</evidence>
<dbReference type="Pfam" id="PF02310">
    <property type="entry name" value="B12-binding"/>
    <property type="match status" value="1"/>
</dbReference>
<dbReference type="SUPFAM" id="SSF52242">
    <property type="entry name" value="Cobalamin (vitamin B12)-binding domain"/>
    <property type="match status" value="1"/>
</dbReference>
<keyword evidence="2" id="KW-0614">Plasmid</keyword>
<evidence type="ECO:0000259" key="1">
    <source>
        <dbReference type="PROSITE" id="PS51332"/>
    </source>
</evidence>
<gene>
    <name evidence="2" type="ORF">IAG42_37135</name>
</gene>
<dbReference type="GO" id="GO:0031419">
    <property type="term" value="F:cobalamin binding"/>
    <property type="evidence" value="ECO:0007669"/>
    <property type="project" value="InterPro"/>
</dbReference>
<dbReference type="InterPro" id="IPR036724">
    <property type="entry name" value="Cobalamin-bd_sf"/>
</dbReference>
<dbReference type="AlphaFoldDB" id="A0A7H1BKW1"/>
<dbReference type="RefSeq" id="WP_188342021.1">
    <property type="nucleotide sequence ID" value="NZ_CP061282.1"/>
</dbReference>
<dbReference type="Gene3D" id="3.40.50.280">
    <property type="entry name" value="Cobalamin-binding domain"/>
    <property type="match status" value="1"/>
</dbReference>
<dbReference type="InterPro" id="IPR006158">
    <property type="entry name" value="Cobalamin-bd"/>
</dbReference>
<sequence>MKPCGTGPEHGIPIPGGRRRVLLSSVSSDAHTWNLIYLQLLLEERGHEVHNLGPCVPDELLLSTCRRLAPDLVVISTVNGHGAADGGRLIRGLRAQRDLERLPVVIGGTIGTRAAAPGTYAPALLGAGFDAVFENGDGLRDFCRFVDTVPARRLTGAGSR</sequence>
<dbReference type="Proteomes" id="UP000516428">
    <property type="component" value="Plasmid unnamed1"/>
</dbReference>
<reference evidence="2 3" key="1">
    <citation type="submission" date="2020-09" db="EMBL/GenBank/DDBJ databases">
        <title>A novel species.</title>
        <authorList>
            <person name="Gao J."/>
        </authorList>
    </citation>
    <scope>NUCLEOTIDE SEQUENCE [LARGE SCALE GENOMIC DNA]</scope>
    <source>
        <strain evidence="2 3">CRXT-Y-14</strain>
        <plasmid evidence="2 3">unnamed1</plasmid>
    </source>
</reference>
<dbReference type="KEGG" id="sxn:IAG42_37135"/>
<geneLocation type="plasmid" evidence="2 3">
    <name>unnamed1</name>
</geneLocation>
<feature type="domain" description="B12-binding" evidence="1">
    <location>
        <begin position="18"/>
        <end position="156"/>
    </location>
</feature>
<name>A0A7H1BKW1_9ACTN</name>
<protein>
    <submittedName>
        <fullName evidence="2">Cobalamin B12-binding domain-containing protein</fullName>
    </submittedName>
</protein>
<dbReference type="EMBL" id="CP061282">
    <property type="protein sequence ID" value="QNS09366.1"/>
    <property type="molecule type" value="Genomic_DNA"/>
</dbReference>
<proteinExistence type="predicted"/>
<dbReference type="PROSITE" id="PS51332">
    <property type="entry name" value="B12_BINDING"/>
    <property type="match status" value="1"/>
</dbReference>
<evidence type="ECO:0000313" key="2">
    <source>
        <dbReference type="EMBL" id="QNS09366.1"/>
    </source>
</evidence>
<dbReference type="CDD" id="cd02065">
    <property type="entry name" value="B12-binding_like"/>
    <property type="match status" value="1"/>
</dbReference>
<accession>A0A7H1BKW1</accession>
<organism evidence="2 3">
    <name type="scientific">Streptomyces xanthii</name>
    <dbReference type="NCBI Taxonomy" id="2768069"/>
    <lineage>
        <taxon>Bacteria</taxon>
        <taxon>Bacillati</taxon>
        <taxon>Actinomycetota</taxon>
        <taxon>Actinomycetes</taxon>
        <taxon>Kitasatosporales</taxon>
        <taxon>Streptomycetaceae</taxon>
        <taxon>Streptomyces</taxon>
    </lineage>
</organism>
<keyword evidence="3" id="KW-1185">Reference proteome</keyword>
<dbReference type="GO" id="GO:0046872">
    <property type="term" value="F:metal ion binding"/>
    <property type="evidence" value="ECO:0007669"/>
    <property type="project" value="InterPro"/>
</dbReference>